<protein>
    <recommendedName>
        <fullName evidence="3">Anti-sigma-F factor Fin</fullName>
    </recommendedName>
</protein>
<dbReference type="GO" id="GO:0010468">
    <property type="term" value="P:regulation of gene expression"/>
    <property type="evidence" value="ECO:0007669"/>
    <property type="project" value="InterPro"/>
</dbReference>
<reference evidence="2" key="1">
    <citation type="submission" date="2016-10" db="EMBL/GenBank/DDBJ databases">
        <authorList>
            <person name="Varghese N."/>
            <person name="Submissions S."/>
        </authorList>
    </citation>
    <scope>NUCLEOTIDE SEQUENCE [LARGE SCALE GENOMIC DNA]</scope>
    <source>
        <strain evidence="2">B48,IBRC-M 10115,DSM 25386,CECT 8001</strain>
    </source>
</reference>
<keyword evidence="2" id="KW-1185">Reference proteome</keyword>
<proteinExistence type="predicted"/>
<evidence type="ECO:0000313" key="2">
    <source>
        <dbReference type="Proteomes" id="UP000198553"/>
    </source>
</evidence>
<sequence>MAMNYYCRHCGTKIGTLDRLSVQSESLGFHKLTEEERHDMITYESNGDIQIKSICEDCQESYERNPSYHENDYLIH</sequence>
<name>A0A1H8JRK4_9BACI</name>
<dbReference type="STRING" id="930146.SAMN05192533_12229"/>
<gene>
    <name evidence="1" type="ORF">SAMN05192533_12229</name>
</gene>
<evidence type="ECO:0008006" key="3">
    <source>
        <dbReference type="Google" id="ProtNLM"/>
    </source>
</evidence>
<accession>A0A1H8JRK4</accession>
<dbReference type="EMBL" id="FOBW01000022">
    <property type="protein sequence ID" value="SEN82987.1"/>
    <property type="molecule type" value="Genomic_DNA"/>
</dbReference>
<dbReference type="AlphaFoldDB" id="A0A1H8JRK4"/>
<dbReference type="Pfam" id="PF10955">
    <property type="entry name" value="Fin"/>
    <property type="match status" value="1"/>
</dbReference>
<dbReference type="InterPro" id="IPR020115">
    <property type="entry name" value="Fin"/>
</dbReference>
<dbReference type="Proteomes" id="UP000198553">
    <property type="component" value="Unassembled WGS sequence"/>
</dbReference>
<evidence type="ECO:0000313" key="1">
    <source>
        <dbReference type="EMBL" id="SEN82987.1"/>
    </source>
</evidence>
<dbReference type="OrthoDB" id="2084556at2"/>
<dbReference type="RefSeq" id="WP_090750011.1">
    <property type="nucleotide sequence ID" value="NZ_FOBW01000022.1"/>
</dbReference>
<organism evidence="1 2">
    <name type="scientific">Mesobacillus persicus</name>
    <dbReference type="NCBI Taxonomy" id="930146"/>
    <lineage>
        <taxon>Bacteria</taxon>
        <taxon>Bacillati</taxon>
        <taxon>Bacillota</taxon>
        <taxon>Bacilli</taxon>
        <taxon>Bacillales</taxon>
        <taxon>Bacillaceae</taxon>
        <taxon>Mesobacillus</taxon>
    </lineage>
</organism>